<protein>
    <recommendedName>
        <fullName evidence="1">Nuclear transport factor 2</fullName>
        <shortName evidence="1">NTF-2</shortName>
    </recommendedName>
</protein>
<comment type="subcellular location">
    <subcellularLocation>
        <location evidence="1">Cytoplasm</location>
    </subcellularLocation>
    <subcellularLocation>
        <location evidence="1">Nucleus</location>
    </subcellularLocation>
</comment>
<keyword evidence="1" id="KW-0813">Transport</keyword>
<feature type="domain" description="NTF2" evidence="2">
    <location>
        <begin position="7"/>
        <end position="117"/>
    </location>
</feature>
<sequence>MATPIQVAQNFLAAYYGEVEGSRANVQNFYNEGSMLSYQGEETMGINAVTKIQTQPRMKHGNTQVDCQPVPASGTYIITVVGQIQTEGETHLLQYMEVFHISATQAAFLILNQIFKLVMI</sequence>
<accession>A0ABQ9X421</accession>
<comment type="caution">
    <text evidence="3">The sequence shown here is derived from an EMBL/GenBank/DDBJ whole genome shotgun (WGS) entry which is preliminary data.</text>
</comment>
<comment type="function">
    <text evidence="1">Has a role in nuclear-cytoplasmic transport of proteins and mRNAs.</text>
</comment>
<organism evidence="3 4">
    <name type="scientific">Blattamonas nauphoetae</name>
    <dbReference type="NCBI Taxonomy" id="2049346"/>
    <lineage>
        <taxon>Eukaryota</taxon>
        <taxon>Metamonada</taxon>
        <taxon>Preaxostyla</taxon>
        <taxon>Oxymonadida</taxon>
        <taxon>Blattamonas</taxon>
    </lineage>
</organism>
<dbReference type="InterPro" id="IPR032710">
    <property type="entry name" value="NTF2-like_dom_sf"/>
</dbReference>
<name>A0ABQ9X421_9EUKA</name>
<keyword evidence="1" id="KW-0539">Nucleus</keyword>
<keyword evidence="1" id="KW-0653">Protein transport</keyword>
<evidence type="ECO:0000313" key="4">
    <source>
        <dbReference type="Proteomes" id="UP001281761"/>
    </source>
</evidence>
<dbReference type="PROSITE" id="PS50177">
    <property type="entry name" value="NTF2_DOMAIN"/>
    <property type="match status" value="1"/>
</dbReference>
<evidence type="ECO:0000256" key="1">
    <source>
        <dbReference type="RuleBase" id="RU369002"/>
    </source>
</evidence>
<dbReference type="SUPFAM" id="SSF54427">
    <property type="entry name" value="NTF2-like"/>
    <property type="match status" value="1"/>
</dbReference>
<keyword evidence="4" id="KW-1185">Reference proteome</keyword>
<reference evidence="3 4" key="1">
    <citation type="journal article" date="2022" name="bioRxiv">
        <title>Genomics of Preaxostyla Flagellates Illuminates Evolutionary Transitions and the Path Towards Mitochondrial Loss.</title>
        <authorList>
            <person name="Novak L.V.F."/>
            <person name="Treitli S.C."/>
            <person name="Pyrih J."/>
            <person name="Halakuc P."/>
            <person name="Pipaliya S.V."/>
            <person name="Vacek V."/>
            <person name="Brzon O."/>
            <person name="Soukal P."/>
            <person name="Eme L."/>
            <person name="Dacks J.B."/>
            <person name="Karnkowska A."/>
            <person name="Elias M."/>
            <person name="Hampl V."/>
        </authorList>
    </citation>
    <scope>NUCLEOTIDE SEQUENCE [LARGE SCALE GENOMIC DNA]</scope>
    <source>
        <strain evidence="3">NAU3</strain>
        <tissue evidence="3">Gut</tissue>
    </source>
</reference>
<dbReference type="InterPro" id="IPR018222">
    <property type="entry name" value="Nuclear_transport_factor_2_euk"/>
</dbReference>
<dbReference type="PANTHER" id="PTHR12612">
    <property type="entry name" value="NUCLEAR TRANSPORT FACTOR 2"/>
    <property type="match status" value="1"/>
</dbReference>
<dbReference type="EMBL" id="JARBJD010000263">
    <property type="protein sequence ID" value="KAK2945386.1"/>
    <property type="molecule type" value="Genomic_DNA"/>
</dbReference>
<proteinExistence type="predicted"/>
<dbReference type="InterPro" id="IPR002075">
    <property type="entry name" value="NTF2_dom"/>
</dbReference>
<keyword evidence="1" id="KW-0963">Cytoplasm</keyword>
<dbReference type="Gene3D" id="3.10.450.50">
    <property type="match status" value="1"/>
</dbReference>
<gene>
    <name evidence="3" type="ORF">BLNAU_19716</name>
</gene>
<dbReference type="Proteomes" id="UP001281761">
    <property type="component" value="Unassembled WGS sequence"/>
</dbReference>
<evidence type="ECO:0000313" key="3">
    <source>
        <dbReference type="EMBL" id="KAK2945386.1"/>
    </source>
</evidence>
<dbReference type="InterPro" id="IPR045875">
    <property type="entry name" value="NTF2"/>
</dbReference>
<dbReference type="Pfam" id="PF02136">
    <property type="entry name" value="NTF2"/>
    <property type="match status" value="1"/>
</dbReference>
<evidence type="ECO:0000259" key="2">
    <source>
        <dbReference type="PROSITE" id="PS50177"/>
    </source>
</evidence>